<keyword evidence="3" id="KW-0540">Nuclease</keyword>
<evidence type="ECO:0000256" key="6">
    <source>
        <dbReference type="ARBA" id="ARBA00022842"/>
    </source>
</evidence>
<dbReference type="AlphaFoldDB" id="A0A7C9L9G1"/>
<evidence type="ECO:0000256" key="1">
    <source>
        <dbReference type="ARBA" id="ARBA00001946"/>
    </source>
</evidence>
<dbReference type="Pfam" id="PF01850">
    <property type="entry name" value="PIN"/>
    <property type="match status" value="1"/>
</dbReference>
<keyword evidence="4" id="KW-0479">Metal-binding</keyword>
<dbReference type="RefSeq" id="WP_155714948.1">
    <property type="nucleotide sequence ID" value="NZ_VVIQ01000001.1"/>
</dbReference>
<dbReference type="InterPro" id="IPR050556">
    <property type="entry name" value="Type_II_TA_system_RNase"/>
</dbReference>
<keyword evidence="5" id="KW-0378">Hydrolase</keyword>
<evidence type="ECO:0000256" key="2">
    <source>
        <dbReference type="ARBA" id="ARBA00022649"/>
    </source>
</evidence>
<dbReference type="Proteomes" id="UP000482295">
    <property type="component" value="Unassembled WGS sequence"/>
</dbReference>
<evidence type="ECO:0000259" key="8">
    <source>
        <dbReference type="Pfam" id="PF01850"/>
    </source>
</evidence>
<evidence type="ECO:0000256" key="4">
    <source>
        <dbReference type="ARBA" id="ARBA00022723"/>
    </source>
</evidence>
<keyword evidence="2" id="KW-1277">Toxin-antitoxin system</keyword>
<comment type="caution">
    <text evidence="9">The sequence shown here is derived from an EMBL/GenBank/DDBJ whole genome shotgun (WGS) entry which is preliminary data.</text>
</comment>
<evidence type="ECO:0000313" key="9">
    <source>
        <dbReference type="EMBL" id="MUL26854.1"/>
    </source>
</evidence>
<dbReference type="InterPro" id="IPR002716">
    <property type="entry name" value="PIN_dom"/>
</dbReference>
<protein>
    <submittedName>
        <fullName evidence="9">Type II toxin-antitoxin system VapC family toxin</fullName>
    </submittedName>
</protein>
<organism evidence="9 10">
    <name type="scientific">Prevotella vespertina</name>
    <dbReference type="NCBI Taxonomy" id="2608404"/>
    <lineage>
        <taxon>Bacteria</taxon>
        <taxon>Pseudomonadati</taxon>
        <taxon>Bacteroidota</taxon>
        <taxon>Bacteroidia</taxon>
        <taxon>Bacteroidales</taxon>
        <taxon>Prevotellaceae</taxon>
        <taxon>Prevotella</taxon>
    </lineage>
</organism>
<evidence type="ECO:0000256" key="5">
    <source>
        <dbReference type="ARBA" id="ARBA00022801"/>
    </source>
</evidence>
<dbReference type="Gene3D" id="3.40.50.1010">
    <property type="entry name" value="5'-nuclease"/>
    <property type="match status" value="1"/>
</dbReference>
<proteinExistence type="inferred from homology"/>
<evidence type="ECO:0000256" key="3">
    <source>
        <dbReference type="ARBA" id="ARBA00022722"/>
    </source>
</evidence>
<name>A0A7C9L9G1_9BACT</name>
<sequence length="133" mass="15446">MNGFLLDTNICVFLFRNKWNIADRLNHVGFEKCFISEITLAELKYGAYKSNRTKENLQLIDSFLQKVNVVPFEVGIDIFAQTKNSLRLEGFTIEDFDLLIAASALAWNLTLVTDNIKHFRYIPNLEVINWVDR</sequence>
<keyword evidence="10" id="KW-1185">Reference proteome</keyword>
<reference evidence="9 10" key="1">
    <citation type="submission" date="2019-09" db="EMBL/GenBank/DDBJ databases">
        <title>Prevotella A2879 sp. nov., isolated from an abscess of a patient.</title>
        <authorList>
            <person name="Buhl M."/>
            <person name="Oberhettinger P."/>
        </authorList>
    </citation>
    <scope>NUCLEOTIDE SEQUENCE [LARGE SCALE GENOMIC DNA]</scope>
    <source>
        <strain evidence="9 10">A2879</strain>
    </source>
</reference>
<keyword evidence="6" id="KW-0460">Magnesium</keyword>
<dbReference type="SUPFAM" id="SSF88723">
    <property type="entry name" value="PIN domain-like"/>
    <property type="match status" value="1"/>
</dbReference>
<accession>A0A7C9L9G1</accession>
<dbReference type="PANTHER" id="PTHR33653:SF1">
    <property type="entry name" value="RIBONUCLEASE VAPC2"/>
    <property type="match status" value="1"/>
</dbReference>
<dbReference type="GO" id="GO:0004518">
    <property type="term" value="F:nuclease activity"/>
    <property type="evidence" value="ECO:0007669"/>
    <property type="project" value="UniProtKB-KW"/>
</dbReference>
<comment type="cofactor">
    <cofactor evidence="1">
        <name>Mg(2+)</name>
        <dbReference type="ChEBI" id="CHEBI:18420"/>
    </cofactor>
</comment>
<comment type="similarity">
    <text evidence="7">Belongs to the PINc/VapC protein family.</text>
</comment>
<evidence type="ECO:0000313" key="10">
    <source>
        <dbReference type="Proteomes" id="UP000482295"/>
    </source>
</evidence>
<dbReference type="EMBL" id="VVIQ01000001">
    <property type="protein sequence ID" value="MUL26854.1"/>
    <property type="molecule type" value="Genomic_DNA"/>
</dbReference>
<gene>
    <name evidence="9" type="ORF">F0475_00620</name>
</gene>
<evidence type="ECO:0000256" key="7">
    <source>
        <dbReference type="ARBA" id="ARBA00038093"/>
    </source>
</evidence>
<dbReference type="PANTHER" id="PTHR33653">
    <property type="entry name" value="RIBONUCLEASE VAPC2"/>
    <property type="match status" value="1"/>
</dbReference>
<dbReference type="InterPro" id="IPR029060">
    <property type="entry name" value="PIN-like_dom_sf"/>
</dbReference>
<dbReference type="GO" id="GO:0016787">
    <property type="term" value="F:hydrolase activity"/>
    <property type="evidence" value="ECO:0007669"/>
    <property type="project" value="UniProtKB-KW"/>
</dbReference>
<feature type="domain" description="PIN" evidence="8">
    <location>
        <begin position="5"/>
        <end position="117"/>
    </location>
</feature>
<dbReference type="GO" id="GO:0046872">
    <property type="term" value="F:metal ion binding"/>
    <property type="evidence" value="ECO:0007669"/>
    <property type="project" value="UniProtKB-KW"/>
</dbReference>